<comment type="caution">
    <text evidence="1">The sequence shown here is derived from an EMBL/GenBank/DDBJ whole genome shotgun (WGS) entry which is preliminary data.</text>
</comment>
<organism evidence="1 2">
    <name type="scientific">Tropilaelaps mercedesae</name>
    <dbReference type="NCBI Taxonomy" id="418985"/>
    <lineage>
        <taxon>Eukaryota</taxon>
        <taxon>Metazoa</taxon>
        <taxon>Ecdysozoa</taxon>
        <taxon>Arthropoda</taxon>
        <taxon>Chelicerata</taxon>
        <taxon>Arachnida</taxon>
        <taxon>Acari</taxon>
        <taxon>Parasitiformes</taxon>
        <taxon>Mesostigmata</taxon>
        <taxon>Gamasina</taxon>
        <taxon>Dermanyssoidea</taxon>
        <taxon>Laelapidae</taxon>
        <taxon>Tropilaelaps</taxon>
    </lineage>
</organism>
<gene>
    <name evidence="1" type="ORF">BIW11_11912</name>
</gene>
<protein>
    <submittedName>
        <fullName evidence="1">Uncharacterized protein</fullName>
    </submittedName>
</protein>
<dbReference type="Proteomes" id="UP000192247">
    <property type="component" value="Unassembled WGS sequence"/>
</dbReference>
<dbReference type="EMBL" id="MNPL01018984">
    <property type="protein sequence ID" value="OQR70001.1"/>
    <property type="molecule type" value="Genomic_DNA"/>
</dbReference>
<evidence type="ECO:0000313" key="2">
    <source>
        <dbReference type="Proteomes" id="UP000192247"/>
    </source>
</evidence>
<proteinExistence type="predicted"/>
<feature type="non-terminal residue" evidence="1">
    <location>
        <position position="1"/>
    </location>
</feature>
<evidence type="ECO:0000313" key="1">
    <source>
        <dbReference type="EMBL" id="OQR70001.1"/>
    </source>
</evidence>
<dbReference type="AlphaFoldDB" id="A0A1V9X9C7"/>
<reference evidence="1 2" key="1">
    <citation type="journal article" date="2017" name="Gigascience">
        <title>Draft genome of the honey bee ectoparasitic mite, Tropilaelaps mercedesae, is shaped by the parasitic life history.</title>
        <authorList>
            <person name="Dong X."/>
            <person name="Armstrong S.D."/>
            <person name="Xia D."/>
            <person name="Makepeace B.L."/>
            <person name="Darby A.C."/>
            <person name="Kadowaki T."/>
        </authorList>
    </citation>
    <scope>NUCLEOTIDE SEQUENCE [LARGE SCALE GENOMIC DNA]</scope>
    <source>
        <strain evidence="1">Wuxi-XJTLU</strain>
    </source>
</reference>
<keyword evidence="2" id="KW-1185">Reference proteome</keyword>
<accession>A0A1V9X9C7</accession>
<name>A0A1V9X9C7_9ACAR</name>
<sequence length="279" mass="31521">TEKWYRETNDYLVRVNQLCSNAQRADKEILLNEVQSRIHTSQLDQDERLKRLISLGQQLYQGRVPANAERVIQETRTVLETLQLLVAQLRKQSMQASLRHFQQPEILQSAVKSQSFASQSTFEKSFSSIQEIKSTFSSSQEKSTKSFTSVQKQTLSYRDFEQQISLPVRHVPSVHPIQTDDSNYVSKTPLESGRHAAVASSPSLMSTETAASSKSQTFPIKRNASTAVRGFQADRRAGPVSSSSYPFFVVPLEDLETPELRRITLRCIVQAFPAPKVRA</sequence>
<dbReference type="InParanoid" id="A0A1V9X9C7"/>